<dbReference type="OrthoDB" id="10002512at2"/>
<dbReference type="EMBL" id="CP042906">
    <property type="protein sequence ID" value="QEX18186.1"/>
    <property type="molecule type" value="Genomic_DNA"/>
</dbReference>
<keyword evidence="1" id="KW-0812">Transmembrane</keyword>
<protein>
    <submittedName>
        <fullName evidence="2">Uncharacterized protein</fullName>
    </submittedName>
</protein>
<evidence type="ECO:0000313" key="3">
    <source>
        <dbReference type="Proteomes" id="UP000326202"/>
    </source>
</evidence>
<name>A0A5J6MTH9_9PROT</name>
<proteinExistence type="predicted"/>
<feature type="transmembrane region" description="Helical" evidence="1">
    <location>
        <begin position="68"/>
        <end position="90"/>
    </location>
</feature>
<organism evidence="2 3">
    <name type="scientific">Hypericibacter terrae</name>
    <dbReference type="NCBI Taxonomy" id="2602015"/>
    <lineage>
        <taxon>Bacteria</taxon>
        <taxon>Pseudomonadati</taxon>
        <taxon>Pseudomonadota</taxon>
        <taxon>Alphaproteobacteria</taxon>
        <taxon>Rhodospirillales</taxon>
        <taxon>Dongiaceae</taxon>
        <taxon>Hypericibacter</taxon>
    </lineage>
</organism>
<dbReference type="Proteomes" id="UP000326202">
    <property type="component" value="Chromosome"/>
</dbReference>
<dbReference type="RefSeq" id="WP_151178372.1">
    <property type="nucleotide sequence ID" value="NZ_CP042906.1"/>
</dbReference>
<accession>A0A5J6MTH9</accession>
<dbReference type="KEGG" id="htq:FRZ44_34900"/>
<keyword evidence="1" id="KW-0472">Membrane</keyword>
<evidence type="ECO:0000256" key="1">
    <source>
        <dbReference type="SAM" id="Phobius"/>
    </source>
</evidence>
<evidence type="ECO:0000313" key="2">
    <source>
        <dbReference type="EMBL" id="QEX18186.1"/>
    </source>
</evidence>
<dbReference type="AlphaFoldDB" id="A0A5J6MTH9"/>
<keyword evidence="3" id="KW-1185">Reference proteome</keyword>
<feature type="transmembrane region" description="Helical" evidence="1">
    <location>
        <begin position="33"/>
        <end position="61"/>
    </location>
</feature>
<sequence length="141" mass="14253">MTNLDAGLLRLLLGVAVLERAEAAKRRAKKALALAGVGLALAVALGGTAVLVLGELSVFLIELHLGRANALLITAAGAVVLAAAAGYFAWTQLLHLLDPKSARKRATAAGEADASKDPLWNLAGALAVGIIAGASRGRDAE</sequence>
<keyword evidence="1" id="KW-1133">Transmembrane helix</keyword>
<reference evidence="2 3" key="1">
    <citation type="submission" date="2019-08" db="EMBL/GenBank/DDBJ databases">
        <title>Hyperibacter terrae gen. nov., sp. nov. and Hyperibacter viscosus sp. nov., two new members in the family Rhodospirillaceae isolated from the rhizosphere of Hypericum perforatum.</title>
        <authorList>
            <person name="Noviana Z."/>
        </authorList>
    </citation>
    <scope>NUCLEOTIDE SEQUENCE [LARGE SCALE GENOMIC DNA]</scope>
    <source>
        <strain evidence="2 3">R5913</strain>
    </source>
</reference>
<gene>
    <name evidence="2" type="ORF">FRZ44_34900</name>
</gene>